<evidence type="ECO:0008006" key="6">
    <source>
        <dbReference type="Google" id="ProtNLM"/>
    </source>
</evidence>
<keyword evidence="5" id="KW-1185">Reference proteome</keyword>
<dbReference type="InterPro" id="IPR002110">
    <property type="entry name" value="Ankyrin_rpt"/>
</dbReference>
<evidence type="ECO:0000313" key="4">
    <source>
        <dbReference type="EMBL" id="KAJ5505005.1"/>
    </source>
</evidence>
<evidence type="ECO:0000256" key="1">
    <source>
        <dbReference type="ARBA" id="ARBA00022737"/>
    </source>
</evidence>
<dbReference type="Proteomes" id="UP001149954">
    <property type="component" value="Unassembled WGS sequence"/>
</dbReference>
<organism evidence="4 5">
    <name type="scientific">Penicillium fimorum</name>
    <dbReference type="NCBI Taxonomy" id="1882269"/>
    <lineage>
        <taxon>Eukaryota</taxon>
        <taxon>Fungi</taxon>
        <taxon>Dikarya</taxon>
        <taxon>Ascomycota</taxon>
        <taxon>Pezizomycotina</taxon>
        <taxon>Eurotiomycetes</taxon>
        <taxon>Eurotiomycetidae</taxon>
        <taxon>Eurotiales</taxon>
        <taxon>Aspergillaceae</taxon>
        <taxon>Penicillium</taxon>
    </lineage>
</organism>
<reference evidence="4" key="1">
    <citation type="submission" date="2022-12" db="EMBL/GenBank/DDBJ databases">
        <authorList>
            <person name="Petersen C."/>
        </authorList>
    </citation>
    <scope>NUCLEOTIDE SEQUENCE</scope>
    <source>
        <strain evidence="4">IBT 29495</strain>
    </source>
</reference>
<dbReference type="EMBL" id="JAPWDS010000003">
    <property type="protein sequence ID" value="KAJ5505005.1"/>
    <property type="molecule type" value="Genomic_DNA"/>
</dbReference>
<evidence type="ECO:0000313" key="5">
    <source>
        <dbReference type="Proteomes" id="UP001149954"/>
    </source>
</evidence>
<dbReference type="PROSITE" id="PS50088">
    <property type="entry name" value="ANK_REPEAT"/>
    <property type="match status" value="2"/>
</dbReference>
<dbReference type="PROSITE" id="PS50297">
    <property type="entry name" value="ANK_REP_REGION"/>
    <property type="match status" value="1"/>
</dbReference>
<dbReference type="PANTHER" id="PTHR24198">
    <property type="entry name" value="ANKYRIN REPEAT AND PROTEIN KINASE DOMAIN-CONTAINING PROTEIN"/>
    <property type="match status" value="1"/>
</dbReference>
<feature type="repeat" description="ANK" evidence="3">
    <location>
        <begin position="41"/>
        <end position="68"/>
    </location>
</feature>
<dbReference type="AlphaFoldDB" id="A0A9W9XYQ3"/>
<sequence>MPHPELVKEYDGLTSGNDEVVQIVDDGANINTQGVLYGNLLQAAASGGSAKVVRMLLNDGADVDTQGGKYGSALQAAASSGRAEVVQILLDADANVNT</sequence>
<protein>
    <recommendedName>
        <fullName evidence="6">Ankyrin</fullName>
    </recommendedName>
</protein>
<accession>A0A9W9XYQ3</accession>
<proteinExistence type="predicted"/>
<dbReference type="Pfam" id="PF12796">
    <property type="entry name" value="Ank_2"/>
    <property type="match status" value="1"/>
</dbReference>
<dbReference type="OrthoDB" id="4772757at2759"/>
<evidence type="ECO:0000256" key="2">
    <source>
        <dbReference type="ARBA" id="ARBA00023043"/>
    </source>
</evidence>
<gene>
    <name evidence="4" type="ORF">N7463_007879</name>
</gene>
<keyword evidence="2 3" id="KW-0040">ANK repeat</keyword>
<feature type="repeat" description="ANK" evidence="3">
    <location>
        <begin position="69"/>
        <end position="98"/>
    </location>
</feature>
<dbReference type="InterPro" id="IPR036770">
    <property type="entry name" value="Ankyrin_rpt-contain_sf"/>
</dbReference>
<dbReference type="Gene3D" id="1.25.40.20">
    <property type="entry name" value="Ankyrin repeat-containing domain"/>
    <property type="match status" value="1"/>
</dbReference>
<comment type="caution">
    <text evidence="4">The sequence shown here is derived from an EMBL/GenBank/DDBJ whole genome shotgun (WGS) entry which is preliminary data.</text>
</comment>
<keyword evidence="1" id="KW-0677">Repeat</keyword>
<name>A0A9W9XYQ3_9EURO</name>
<evidence type="ECO:0000256" key="3">
    <source>
        <dbReference type="PROSITE-ProRule" id="PRU00023"/>
    </source>
</evidence>
<dbReference type="SUPFAM" id="SSF48403">
    <property type="entry name" value="Ankyrin repeat"/>
    <property type="match status" value="1"/>
</dbReference>
<dbReference type="PANTHER" id="PTHR24198:SF165">
    <property type="entry name" value="ANKYRIN REPEAT-CONTAINING PROTEIN-RELATED"/>
    <property type="match status" value="1"/>
</dbReference>
<reference evidence="4" key="2">
    <citation type="journal article" date="2023" name="IMA Fungus">
        <title>Comparative genomic study of the Penicillium genus elucidates a diverse pangenome and 15 lateral gene transfer events.</title>
        <authorList>
            <person name="Petersen C."/>
            <person name="Sorensen T."/>
            <person name="Nielsen M.R."/>
            <person name="Sondergaard T.E."/>
            <person name="Sorensen J.L."/>
            <person name="Fitzpatrick D.A."/>
            <person name="Frisvad J.C."/>
            <person name="Nielsen K.L."/>
        </authorList>
    </citation>
    <scope>NUCLEOTIDE SEQUENCE</scope>
    <source>
        <strain evidence="4">IBT 29495</strain>
    </source>
</reference>
<dbReference type="SMART" id="SM00248">
    <property type="entry name" value="ANK"/>
    <property type="match status" value="2"/>
</dbReference>